<dbReference type="Pfam" id="PF00248">
    <property type="entry name" value="Aldo_ket_red"/>
    <property type="match status" value="1"/>
</dbReference>
<evidence type="ECO:0000259" key="5">
    <source>
        <dbReference type="Pfam" id="PF00248"/>
    </source>
</evidence>
<accession>A0A4S2N8Q2</accession>
<evidence type="ECO:0000313" key="7">
    <source>
        <dbReference type="Proteomes" id="UP000298138"/>
    </source>
</evidence>
<dbReference type="PRINTS" id="PR00069">
    <property type="entry name" value="ALDKETRDTASE"/>
</dbReference>
<dbReference type="PIRSF" id="PIRSF000097">
    <property type="entry name" value="AKR"/>
    <property type="match status" value="1"/>
</dbReference>
<dbReference type="Gene3D" id="3.20.20.100">
    <property type="entry name" value="NADP-dependent oxidoreductase domain"/>
    <property type="match status" value="1"/>
</dbReference>
<evidence type="ECO:0000256" key="3">
    <source>
        <dbReference type="PIRSR" id="PIRSR000097-2"/>
    </source>
</evidence>
<evidence type="ECO:0000256" key="2">
    <source>
        <dbReference type="PIRSR" id="PIRSR000097-1"/>
    </source>
</evidence>
<dbReference type="InParanoid" id="A0A4S2N8Q2"/>
<dbReference type="AlphaFoldDB" id="A0A4S2N8Q2"/>
<feature type="domain" description="NADP-dependent oxidoreductase" evidence="5">
    <location>
        <begin position="17"/>
        <end position="297"/>
    </location>
</feature>
<evidence type="ECO:0000256" key="4">
    <source>
        <dbReference type="PIRSR" id="PIRSR000097-3"/>
    </source>
</evidence>
<feature type="binding site" evidence="3">
    <location>
        <position position="110"/>
    </location>
    <ligand>
        <name>substrate</name>
    </ligand>
</feature>
<dbReference type="PANTHER" id="PTHR11732">
    <property type="entry name" value="ALDO/KETO REDUCTASE"/>
    <property type="match status" value="1"/>
</dbReference>
<dbReference type="PROSITE" id="PS00062">
    <property type="entry name" value="ALDOKETO_REDUCTASE_2"/>
    <property type="match status" value="1"/>
</dbReference>
<keyword evidence="1" id="KW-0560">Oxidoreductase</keyword>
<evidence type="ECO:0000313" key="6">
    <source>
        <dbReference type="EMBL" id="TGZ85730.1"/>
    </source>
</evidence>
<dbReference type="InterPro" id="IPR018170">
    <property type="entry name" value="Aldo/ket_reductase_CS"/>
</dbReference>
<keyword evidence="7" id="KW-1185">Reference proteome</keyword>
<dbReference type="EMBL" id="ML220112">
    <property type="protein sequence ID" value="TGZ85730.1"/>
    <property type="molecule type" value="Genomic_DNA"/>
</dbReference>
<dbReference type="OrthoDB" id="416253at2759"/>
<dbReference type="STRING" id="341454.A0A4S2N8Q2"/>
<reference evidence="6 7" key="1">
    <citation type="submission" date="2019-04" db="EMBL/GenBank/DDBJ databases">
        <title>Comparative genomics and transcriptomics to analyze fruiting body development in filamentous ascomycetes.</title>
        <authorList>
            <consortium name="DOE Joint Genome Institute"/>
            <person name="Lutkenhaus R."/>
            <person name="Traeger S."/>
            <person name="Breuer J."/>
            <person name="Kuo A."/>
            <person name="Lipzen A."/>
            <person name="Pangilinan J."/>
            <person name="Dilworth D."/>
            <person name="Sandor L."/>
            <person name="Poggeler S."/>
            <person name="Barry K."/>
            <person name="Grigoriev I.V."/>
            <person name="Nowrousian M."/>
        </authorList>
    </citation>
    <scope>NUCLEOTIDE SEQUENCE [LARGE SCALE GENOMIC DNA]</scope>
    <source>
        <strain evidence="6 7">CBS 389.68</strain>
    </source>
</reference>
<feature type="site" description="Lowers pKa of active site Tyr" evidence="4">
    <location>
        <position position="77"/>
    </location>
</feature>
<protein>
    <submittedName>
        <fullName evidence="6">Aldo-keto reductase</fullName>
    </submittedName>
</protein>
<feature type="active site" description="Proton donor" evidence="2">
    <location>
        <position position="52"/>
    </location>
</feature>
<dbReference type="SUPFAM" id="SSF51430">
    <property type="entry name" value="NAD(P)-linked oxidoreductase"/>
    <property type="match status" value="1"/>
</dbReference>
<organism evidence="6 7">
    <name type="scientific">Ascodesmis nigricans</name>
    <dbReference type="NCBI Taxonomy" id="341454"/>
    <lineage>
        <taxon>Eukaryota</taxon>
        <taxon>Fungi</taxon>
        <taxon>Dikarya</taxon>
        <taxon>Ascomycota</taxon>
        <taxon>Pezizomycotina</taxon>
        <taxon>Pezizomycetes</taxon>
        <taxon>Pezizales</taxon>
        <taxon>Ascodesmidaceae</taxon>
        <taxon>Ascodesmis</taxon>
    </lineage>
</organism>
<dbReference type="InterPro" id="IPR020471">
    <property type="entry name" value="AKR"/>
</dbReference>
<evidence type="ECO:0000256" key="1">
    <source>
        <dbReference type="ARBA" id="ARBA00023002"/>
    </source>
</evidence>
<dbReference type="GO" id="GO:0016491">
    <property type="term" value="F:oxidoreductase activity"/>
    <property type="evidence" value="ECO:0007669"/>
    <property type="project" value="UniProtKB-KW"/>
</dbReference>
<sequence>MISFKLRTHPALSLPSIGLGTYAPSAPPGAIKAAVIAALHAGCRHIDTAYSYGSEEEVGEGIRESGVRREEVFVTTKLFQTFHRPEDVKVGLERSLRRLGLEYVDLFLMHFPHAYIPGPDYTPLPHPTIPNCILIDSLLSRNPSITWAAMQDLLPTGLCRAIGVSNFSILKLRTLLAAPTTHIIPAVNQVELHPYLPQPSLLKFCRENGIHVTAHSPLGGVPAALVAMEPELPGPVEDEVVKAIARERGWTPQEVLLAWAVTRGTSVVPKSIDPERIRRNLQVGVLTEVEMEMLEGIAVRRRRNNHKNLIGFDIFDEERDEPVEDV</sequence>
<name>A0A4S2N8Q2_9PEZI</name>
<dbReference type="CDD" id="cd19071">
    <property type="entry name" value="AKR_AKR1-5-like"/>
    <property type="match status" value="1"/>
</dbReference>
<dbReference type="Proteomes" id="UP000298138">
    <property type="component" value="Unassembled WGS sequence"/>
</dbReference>
<dbReference type="InterPro" id="IPR036812">
    <property type="entry name" value="NAD(P)_OxRdtase_dom_sf"/>
</dbReference>
<proteinExistence type="predicted"/>
<dbReference type="InterPro" id="IPR023210">
    <property type="entry name" value="NADP_OxRdtase_dom"/>
</dbReference>
<gene>
    <name evidence="6" type="ORF">EX30DRAFT_393054</name>
</gene>